<reference evidence="1" key="1">
    <citation type="submission" date="2020-03" db="EMBL/GenBank/DDBJ databases">
        <title>Castanea mollissima Vanexum genome sequencing.</title>
        <authorList>
            <person name="Staton M."/>
        </authorList>
    </citation>
    <scope>NUCLEOTIDE SEQUENCE</scope>
    <source>
        <tissue evidence="1">Leaf</tissue>
    </source>
</reference>
<dbReference type="OrthoDB" id="1595177at2759"/>
<dbReference type="EMBL" id="JRKL02008666">
    <property type="protein sequence ID" value="KAF3946745.1"/>
    <property type="molecule type" value="Genomic_DNA"/>
</dbReference>
<evidence type="ECO:0000313" key="2">
    <source>
        <dbReference type="Proteomes" id="UP000737018"/>
    </source>
</evidence>
<keyword evidence="2" id="KW-1185">Reference proteome</keyword>
<sequence length="111" mass="11916">MPRAPAVVSTFSCVAAQNPNRGAGILTGFPFAIRRTSAHFKTELPYGLGSANPRPTAVHMEPFPTSVLQVLIEVFATTTKICTRGRSTRAHALGFVTDLHGRLLLRASCLP</sequence>
<organism evidence="1 2">
    <name type="scientific">Castanea mollissima</name>
    <name type="common">Chinese chestnut</name>
    <dbReference type="NCBI Taxonomy" id="60419"/>
    <lineage>
        <taxon>Eukaryota</taxon>
        <taxon>Viridiplantae</taxon>
        <taxon>Streptophyta</taxon>
        <taxon>Embryophyta</taxon>
        <taxon>Tracheophyta</taxon>
        <taxon>Spermatophyta</taxon>
        <taxon>Magnoliopsida</taxon>
        <taxon>eudicotyledons</taxon>
        <taxon>Gunneridae</taxon>
        <taxon>Pentapetalae</taxon>
        <taxon>rosids</taxon>
        <taxon>fabids</taxon>
        <taxon>Fagales</taxon>
        <taxon>Fagaceae</taxon>
        <taxon>Castanea</taxon>
    </lineage>
</organism>
<evidence type="ECO:0000313" key="1">
    <source>
        <dbReference type="EMBL" id="KAF3946745.1"/>
    </source>
</evidence>
<proteinExistence type="predicted"/>
<comment type="caution">
    <text evidence="1">The sequence shown here is derived from an EMBL/GenBank/DDBJ whole genome shotgun (WGS) entry which is preliminary data.</text>
</comment>
<dbReference type="Proteomes" id="UP000737018">
    <property type="component" value="Unassembled WGS sequence"/>
</dbReference>
<gene>
    <name evidence="1" type="ORF">CMV_027020</name>
</gene>
<accession>A0A8J4QA88</accession>
<name>A0A8J4QA88_9ROSI</name>
<dbReference type="AlphaFoldDB" id="A0A8J4QA88"/>
<protein>
    <submittedName>
        <fullName evidence="1">Uncharacterized protein</fullName>
    </submittedName>
</protein>